<dbReference type="PANTHER" id="PTHR48084">
    <property type="entry name" value="2-OXOGLUTARATE OXIDOREDUCTASE SUBUNIT KORB-RELATED"/>
    <property type="match status" value="1"/>
</dbReference>
<name>A0ABT8LE99_9BACT</name>
<accession>A0ABT8LE99</accession>
<dbReference type="SUPFAM" id="SSF52518">
    <property type="entry name" value="Thiamin diphosphate-binding fold (THDP-binding)"/>
    <property type="match status" value="1"/>
</dbReference>
<proteinExistence type="predicted"/>
<evidence type="ECO:0000313" key="3">
    <source>
        <dbReference type="EMBL" id="MDN5214656.1"/>
    </source>
</evidence>
<comment type="caution">
    <text evidence="3">The sequence shown here is derived from an EMBL/GenBank/DDBJ whole genome shotgun (WGS) entry which is preliminary data.</text>
</comment>
<sequence>MATNSVDTVHVNPQLTKKDFTSDQLVRWCPGCGDYAILSAMQNALPQLGLKKEDFAFISGIGCAARFPYYMSTYGFHTIHGRAPAIASGVKLSNPDLSVWQITGDGDSLAIGGNHFIHALRRNIDINILLFNNEIYGLTKGQLSPTSKLGLVTKSTPLGGIDRPFSAGELALGARGTFFARTIDTNPKLMTQIFVESSRHKGTSLIEILQNCVIFNDKTHGAVTAKENKDDFQLHLQHGERMLFGKEKNKGIRLNGFKLEVVTIGENGITEDDILIHDAHDEDTTKHMMLIRMQPPEFPMALGIIRAVKAPTYDDLTKQQYELSKENAKFSNVEELLQSGNTWEVK</sequence>
<dbReference type="InterPro" id="IPR011766">
    <property type="entry name" value="TPP_enzyme_TPP-bd"/>
</dbReference>
<dbReference type="EMBL" id="JAUJEB010000005">
    <property type="protein sequence ID" value="MDN5214656.1"/>
    <property type="molecule type" value="Genomic_DNA"/>
</dbReference>
<reference evidence="3" key="1">
    <citation type="submission" date="2023-06" db="EMBL/GenBank/DDBJ databases">
        <title>Genomic of Agaribacillus aureum.</title>
        <authorList>
            <person name="Wang G."/>
        </authorList>
    </citation>
    <scope>NUCLEOTIDE SEQUENCE</scope>
    <source>
        <strain evidence="3">BMA12</strain>
    </source>
</reference>
<dbReference type="RefSeq" id="WP_346759995.1">
    <property type="nucleotide sequence ID" value="NZ_JAUJEB010000005.1"/>
</dbReference>
<evidence type="ECO:0000313" key="4">
    <source>
        <dbReference type="Proteomes" id="UP001172083"/>
    </source>
</evidence>
<keyword evidence="4" id="KW-1185">Reference proteome</keyword>
<dbReference type="Pfam" id="PF02775">
    <property type="entry name" value="TPP_enzyme_C"/>
    <property type="match status" value="1"/>
</dbReference>
<dbReference type="Proteomes" id="UP001172083">
    <property type="component" value="Unassembled WGS sequence"/>
</dbReference>
<dbReference type="PANTHER" id="PTHR48084:SF4">
    <property type="entry name" value="2-OXOGLUTARATE OXIDOREDUCTASE SUBUNIT KORB"/>
    <property type="match status" value="1"/>
</dbReference>
<protein>
    <submittedName>
        <fullName evidence="3">2-oxoacid:ferredoxin oxidoreductase subunit beta</fullName>
    </submittedName>
</protein>
<evidence type="ECO:0000259" key="2">
    <source>
        <dbReference type="Pfam" id="PF02775"/>
    </source>
</evidence>
<evidence type="ECO:0000256" key="1">
    <source>
        <dbReference type="ARBA" id="ARBA00023002"/>
    </source>
</evidence>
<feature type="domain" description="Thiamine pyrophosphate enzyme TPP-binding" evidence="2">
    <location>
        <begin position="64"/>
        <end position="208"/>
    </location>
</feature>
<organism evidence="3 4">
    <name type="scientific">Agaribacillus aureus</name>
    <dbReference type="NCBI Taxonomy" id="3051825"/>
    <lineage>
        <taxon>Bacteria</taxon>
        <taxon>Pseudomonadati</taxon>
        <taxon>Bacteroidota</taxon>
        <taxon>Cytophagia</taxon>
        <taxon>Cytophagales</taxon>
        <taxon>Splendidivirgaceae</taxon>
        <taxon>Agaribacillus</taxon>
    </lineage>
</organism>
<dbReference type="InterPro" id="IPR051457">
    <property type="entry name" value="2-oxoacid:Fd_oxidoreductase"/>
</dbReference>
<dbReference type="Gene3D" id="3.40.50.970">
    <property type="match status" value="1"/>
</dbReference>
<keyword evidence="1" id="KW-0560">Oxidoreductase</keyword>
<gene>
    <name evidence="3" type="ORF">QQ020_21430</name>
</gene>
<dbReference type="InterPro" id="IPR029061">
    <property type="entry name" value="THDP-binding"/>
</dbReference>
<dbReference type="CDD" id="cd03375">
    <property type="entry name" value="TPP_OGFOR"/>
    <property type="match status" value="1"/>
</dbReference>